<reference evidence="1 2" key="1">
    <citation type="submission" date="2024-09" db="EMBL/GenBank/DDBJ databases">
        <title>Chromosome-scale assembly of Riccia fluitans.</title>
        <authorList>
            <person name="Paukszto L."/>
            <person name="Sawicki J."/>
            <person name="Karawczyk K."/>
            <person name="Piernik-Szablinska J."/>
            <person name="Szczecinska M."/>
            <person name="Mazdziarz M."/>
        </authorList>
    </citation>
    <scope>NUCLEOTIDE SEQUENCE [LARGE SCALE GENOMIC DNA]</scope>
    <source>
        <strain evidence="1">Rf_01</strain>
        <tissue evidence="1">Aerial parts of the thallus</tissue>
    </source>
</reference>
<protein>
    <submittedName>
        <fullName evidence="1">Uncharacterized protein</fullName>
    </submittedName>
</protein>
<keyword evidence="2" id="KW-1185">Reference proteome</keyword>
<accession>A0ABD1YD51</accession>
<dbReference type="EMBL" id="JBHFFA010000006">
    <property type="protein sequence ID" value="KAL2623404.1"/>
    <property type="molecule type" value="Genomic_DNA"/>
</dbReference>
<name>A0ABD1YD51_9MARC</name>
<dbReference type="AlphaFoldDB" id="A0ABD1YD51"/>
<sequence>MKLRAVSQDSPPYILSTDGDTVYLNRSLECDSDPLPWRQLLLGIPSACYKVINAGSGYFLMRSRLDVDEHGQCVYFLLDPLCKDLKKVPTVPSPALEGVFKPTRYVEAFTPSGKEGVESSTAKLILIERFSVRQVEYRRVENWRVHCYDAGTGKLDLVSDVSQPPVRVYRLSNEGRLQEQVVKARFLKVMNATLVGTSVYILARPDHAKECPHNTLNPESCMNHRYGHFLLKASRNLLQDESENFLRVAPFAQLFQHRGSLHLAVGRKIASRLPFEVHIWKNIMARWTVLSRMPEDLVYELCERMTKAELFRVQIEGEYVCFSRWIDSEVFIFYHLVGDYWKLVKLPDFRASESDGEIEKEPVIPGGQTQQVGYFNGTWYTYTKKKYFRPCLWGPLLSS</sequence>
<evidence type="ECO:0000313" key="1">
    <source>
        <dbReference type="EMBL" id="KAL2623404.1"/>
    </source>
</evidence>
<gene>
    <name evidence="1" type="ORF">R1flu_003609</name>
</gene>
<evidence type="ECO:0000313" key="2">
    <source>
        <dbReference type="Proteomes" id="UP001605036"/>
    </source>
</evidence>
<comment type="caution">
    <text evidence="1">The sequence shown here is derived from an EMBL/GenBank/DDBJ whole genome shotgun (WGS) entry which is preliminary data.</text>
</comment>
<dbReference type="Proteomes" id="UP001605036">
    <property type="component" value="Unassembled WGS sequence"/>
</dbReference>
<proteinExistence type="predicted"/>
<organism evidence="1 2">
    <name type="scientific">Riccia fluitans</name>
    <dbReference type="NCBI Taxonomy" id="41844"/>
    <lineage>
        <taxon>Eukaryota</taxon>
        <taxon>Viridiplantae</taxon>
        <taxon>Streptophyta</taxon>
        <taxon>Embryophyta</taxon>
        <taxon>Marchantiophyta</taxon>
        <taxon>Marchantiopsida</taxon>
        <taxon>Marchantiidae</taxon>
        <taxon>Marchantiales</taxon>
        <taxon>Ricciaceae</taxon>
        <taxon>Riccia</taxon>
    </lineage>
</organism>